<dbReference type="Gene3D" id="3.40.30.10">
    <property type="entry name" value="Glutaredoxin"/>
    <property type="match status" value="1"/>
</dbReference>
<evidence type="ECO:0000313" key="4">
    <source>
        <dbReference type="Proteomes" id="UP000051751"/>
    </source>
</evidence>
<gene>
    <name evidence="1" type="ORF">IV38_GL001440</name>
    <name evidence="2" type="ORF">IV40_GL001227</name>
</gene>
<accession>A0A0R2G0K3</accession>
<keyword evidence="3" id="KW-1185">Reference proteome</keyword>
<dbReference type="InterPro" id="IPR036249">
    <property type="entry name" value="Thioredoxin-like_sf"/>
</dbReference>
<evidence type="ECO:0000313" key="1">
    <source>
        <dbReference type="EMBL" id="KRN28440.1"/>
    </source>
</evidence>
<comment type="caution">
    <text evidence="2">The sequence shown here is derived from an EMBL/GenBank/DDBJ whole genome shotgun (WGS) entry which is preliminary data.</text>
</comment>
<protein>
    <submittedName>
        <fullName evidence="2">Dithiol-disulfide isomerase</fullName>
    </submittedName>
</protein>
<dbReference type="SUPFAM" id="SSF52833">
    <property type="entry name" value="Thioredoxin-like"/>
    <property type="match status" value="1"/>
</dbReference>
<dbReference type="OrthoDB" id="2156137at2"/>
<dbReference type="RefSeq" id="WP_057769397.1">
    <property type="nucleotide sequence ID" value="NZ_JQAT01000003.1"/>
</dbReference>
<keyword evidence="2" id="KW-0413">Isomerase</keyword>
<dbReference type="AlphaFoldDB" id="A0A0R2G0K3"/>
<dbReference type="GO" id="GO:0016853">
    <property type="term" value="F:isomerase activity"/>
    <property type="evidence" value="ECO:0007669"/>
    <property type="project" value="UniProtKB-KW"/>
</dbReference>
<dbReference type="EMBL" id="JQAT01000003">
    <property type="protein sequence ID" value="KRN28440.1"/>
    <property type="molecule type" value="Genomic_DNA"/>
</dbReference>
<dbReference type="Pfam" id="PF13743">
    <property type="entry name" value="Thioredoxin_5"/>
    <property type="match status" value="1"/>
</dbReference>
<dbReference type="Proteomes" id="UP000051751">
    <property type="component" value="Unassembled WGS sequence"/>
</dbReference>
<dbReference type="STRING" id="81857.IV38_GL001440"/>
<dbReference type="EMBL" id="JQAZ01000003">
    <property type="protein sequence ID" value="KRN31941.1"/>
    <property type="molecule type" value="Genomic_DNA"/>
</dbReference>
<evidence type="ECO:0000313" key="3">
    <source>
        <dbReference type="Proteomes" id="UP000051645"/>
    </source>
</evidence>
<proteinExistence type="predicted"/>
<dbReference type="PATRIC" id="fig|81857.3.peg.1450"/>
<reference evidence="3 4" key="1">
    <citation type="journal article" date="2015" name="Genome Announc.">
        <title>Expanding the biotechnology potential of lactobacilli through comparative genomics of 213 strains and associated genera.</title>
        <authorList>
            <person name="Sun Z."/>
            <person name="Harris H.M."/>
            <person name="McCann A."/>
            <person name="Guo C."/>
            <person name="Argimon S."/>
            <person name="Zhang W."/>
            <person name="Yang X."/>
            <person name="Jeffery I.B."/>
            <person name="Cooney J.C."/>
            <person name="Kagawa T.F."/>
            <person name="Liu W."/>
            <person name="Song Y."/>
            <person name="Salvetti E."/>
            <person name="Wrobel A."/>
            <person name="Rasinkangas P."/>
            <person name="Parkhill J."/>
            <person name="Rea M.C."/>
            <person name="O'Sullivan O."/>
            <person name="Ritari J."/>
            <person name="Douillard F.P."/>
            <person name="Paul Ross R."/>
            <person name="Yang R."/>
            <person name="Briner A.E."/>
            <person name="Felis G.E."/>
            <person name="de Vos W.M."/>
            <person name="Barrangou R."/>
            <person name="Klaenhammer T.R."/>
            <person name="Caufield P.W."/>
            <person name="Cui Y."/>
            <person name="Zhang H."/>
            <person name="O'Toole P.W."/>
        </authorList>
    </citation>
    <scope>NUCLEOTIDE SEQUENCE [LARGE SCALE GENOMIC DNA]</scope>
    <source>
        <strain evidence="1 4">ATCC BAA-66</strain>
        <strain evidence="2 3">DSM 13344</strain>
    </source>
</reference>
<evidence type="ECO:0000313" key="2">
    <source>
        <dbReference type="EMBL" id="KRN31941.1"/>
    </source>
</evidence>
<name>A0A0R2G0K3_9LACO</name>
<sequence length="213" mass="24685">MLEIFLFIDPIGRRCLDAERTLLKIVSESDEKIHYRFMPTLNLKVVNNDMIGRSMDIHDLEQHNRTFQLMYRAILDIKAASFQGNKKGRQYLMALQEALTEQGKTYNDALVKELAKQVKLDRDMFLEDRQSDLAKQAFEKDQQLSCEMKITQAPSAVVFNYAKPASEYGLLVENCDSYPLMRDICLNQADSPRQILKRHSEINQLNPAQLRVL</sequence>
<dbReference type="Proteomes" id="UP000051645">
    <property type="component" value="Unassembled WGS sequence"/>
</dbReference>
<organism evidence="2 3">
    <name type="scientific">Lactobacillus selangorensis</name>
    <dbReference type="NCBI Taxonomy" id="81857"/>
    <lineage>
        <taxon>Bacteria</taxon>
        <taxon>Bacillati</taxon>
        <taxon>Bacillota</taxon>
        <taxon>Bacilli</taxon>
        <taxon>Lactobacillales</taxon>
        <taxon>Lactobacillaceae</taxon>
        <taxon>Lactobacillus</taxon>
    </lineage>
</organism>